<reference evidence="2" key="1">
    <citation type="journal article" date="2005" name="PLoS Biol.">
        <title>New insights into metabolic properties of marine bacteria encoding proteorhodopsins.</title>
        <authorList>
            <person name="Sabehi G."/>
            <person name="Loy A."/>
            <person name="Jung K.H."/>
            <person name="Partha R."/>
            <person name="Spudich J.L."/>
            <person name="Isaacson T."/>
            <person name="Hirschberg J."/>
            <person name="Wagner M."/>
            <person name="Beja O."/>
        </authorList>
    </citation>
    <scope>NUCLEOTIDE SEQUENCE</scope>
</reference>
<protein>
    <recommendedName>
        <fullName evidence="1">FAD-binding domain-containing protein</fullName>
    </recommendedName>
</protein>
<dbReference type="InterPro" id="IPR050407">
    <property type="entry name" value="Geranylgeranyl_reductase"/>
</dbReference>
<dbReference type="EMBL" id="DQ068067">
    <property type="protein sequence ID" value="AAY89944.1"/>
    <property type="molecule type" value="Genomic_DNA"/>
</dbReference>
<organism evidence="2">
    <name type="scientific">uncultured bacterium BAC13K9BAC</name>
    <dbReference type="NCBI Taxonomy" id="332979"/>
    <lineage>
        <taxon>Bacteria</taxon>
        <taxon>environmental samples</taxon>
    </lineage>
</organism>
<evidence type="ECO:0000259" key="1">
    <source>
        <dbReference type="Pfam" id="PF01494"/>
    </source>
</evidence>
<name>Q4JN54_9BACT</name>
<dbReference type="AlphaFoldDB" id="Q4JN54"/>
<evidence type="ECO:0000313" key="2">
    <source>
        <dbReference type="EMBL" id="AAY89944.1"/>
    </source>
</evidence>
<dbReference type="Pfam" id="PF01494">
    <property type="entry name" value="FAD_binding_3"/>
    <property type="match status" value="1"/>
</dbReference>
<dbReference type="PANTHER" id="PTHR42685:SF22">
    <property type="entry name" value="CONDITIONED MEDIUM FACTOR RECEPTOR 1"/>
    <property type="match status" value="1"/>
</dbReference>
<proteinExistence type="predicted"/>
<dbReference type="PRINTS" id="PR00420">
    <property type="entry name" value="RNGMNOXGNASE"/>
</dbReference>
<dbReference type="PANTHER" id="PTHR42685">
    <property type="entry name" value="GERANYLGERANYL DIPHOSPHATE REDUCTASE"/>
    <property type="match status" value="1"/>
</dbReference>
<dbReference type="GO" id="GO:0071949">
    <property type="term" value="F:FAD binding"/>
    <property type="evidence" value="ECO:0007669"/>
    <property type="project" value="InterPro"/>
</dbReference>
<dbReference type="InterPro" id="IPR002938">
    <property type="entry name" value="FAD-bd"/>
</dbReference>
<dbReference type="InterPro" id="IPR036188">
    <property type="entry name" value="FAD/NAD-bd_sf"/>
</dbReference>
<accession>Q4JN54</accession>
<sequence length="369" mass="41353">MNKLIKETDILIVGAGPSGCMAASILKDSGRNVTLLDKNDFPRHKPCAGGLTPKTVDELPFEIADLKQHDSEKMLFKFTNGKTVDLNNESGACKMVVREEFDNFFLNYVKNKGTELMKGKVTAIYDAPNEVVVETSDYKIKCKFLIGADGANSTVRRLTTDLEFKNPVFAFEGLVDRKISAKDVPTKFVFNELGYGWIFPKKEHYNVGIGNLVFDPTQPKPKKNDLFSFVKDELGTNEVTHITGFPIGTEGNEYFPTSERIYLIGDAAGLAETLLGEGIYNAVISGKYIANSIVGTNNPKDVYKKYLKFLVGMKKELALYNKASKILYKKQRMSYWMLKLFFGKKFMNGYSEGKTLTEIIKGKYPFPST</sequence>
<dbReference type="GO" id="GO:0016628">
    <property type="term" value="F:oxidoreductase activity, acting on the CH-CH group of donors, NAD or NADP as acceptor"/>
    <property type="evidence" value="ECO:0007669"/>
    <property type="project" value="InterPro"/>
</dbReference>
<dbReference type="Gene3D" id="3.50.50.60">
    <property type="entry name" value="FAD/NAD(P)-binding domain"/>
    <property type="match status" value="1"/>
</dbReference>
<dbReference type="SUPFAM" id="SSF51905">
    <property type="entry name" value="FAD/NAD(P)-binding domain"/>
    <property type="match status" value="1"/>
</dbReference>
<dbReference type="InterPro" id="IPR011777">
    <property type="entry name" value="Geranylgeranyl_Rdtase_fam"/>
</dbReference>
<dbReference type="NCBIfam" id="TIGR02032">
    <property type="entry name" value="GG-red-SF"/>
    <property type="match status" value="1"/>
</dbReference>
<feature type="domain" description="FAD-binding" evidence="1">
    <location>
        <begin position="7"/>
        <end position="270"/>
    </location>
</feature>